<proteinExistence type="inferred from homology"/>
<accession>A0ABV1J6H5</accession>
<dbReference type="Gene3D" id="3.40.190.10">
    <property type="entry name" value="Periplasmic binding protein-like II"/>
    <property type="match status" value="2"/>
</dbReference>
<dbReference type="SUPFAM" id="SSF53850">
    <property type="entry name" value="Periplasmic binding protein-like II"/>
    <property type="match status" value="1"/>
</dbReference>
<dbReference type="EMBL" id="JBBNPS010000008">
    <property type="protein sequence ID" value="MEQ3353530.1"/>
    <property type="molecule type" value="Genomic_DNA"/>
</dbReference>
<organism evidence="6 7">
    <name type="scientific">Aedoeadaptatus acetigenes</name>
    <dbReference type="NCBI Taxonomy" id="2981723"/>
    <lineage>
        <taxon>Bacteria</taxon>
        <taxon>Bacillati</taxon>
        <taxon>Bacillota</taxon>
        <taxon>Tissierellia</taxon>
        <taxon>Tissierellales</taxon>
        <taxon>Peptoniphilaceae</taxon>
        <taxon>Aedoeadaptatus</taxon>
    </lineage>
</organism>
<dbReference type="InterPro" id="IPR005119">
    <property type="entry name" value="LysR_subst-bd"/>
</dbReference>
<sequence>MDIRLSTFLEVLATGNYTRAAENLHITQPAVTKHMRSLEEEFGAVFFRYDGKKMVPTDEARVLENYARSQQKNYRDTLDAFKREKARTIRIGLTKTLGEYAYAQKLAALVNDRPNNFVLTVDNTEALLDRLRNARLDFLMVEGQFAKNEFDFSVLKEETFTGICSADHPYKGHSLSLEAVSGDCLVVREPGSGSREIFEDKLRYKGYEVQDFKRLVTSSSLALISKLVAANVGISFGYESIAKNNPHLATFHVEGITDRHEFSLVALKGTGGIELYRRLIEGAEEL</sequence>
<gene>
    <name evidence="6" type="ORF">AAA081_04345</name>
</gene>
<protein>
    <submittedName>
        <fullName evidence="6">LysR family transcriptional regulator</fullName>
    </submittedName>
</protein>
<evidence type="ECO:0000256" key="2">
    <source>
        <dbReference type="ARBA" id="ARBA00023015"/>
    </source>
</evidence>
<evidence type="ECO:0000256" key="1">
    <source>
        <dbReference type="ARBA" id="ARBA00009437"/>
    </source>
</evidence>
<dbReference type="InterPro" id="IPR036388">
    <property type="entry name" value="WH-like_DNA-bd_sf"/>
</dbReference>
<evidence type="ECO:0000259" key="5">
    <source>
        <dbReference type="PROSITE" id="PS50931"/>
    </source>
</evidence>
<comment type="similarity">
    <text evidence="1">Belongs to the LysR transcriptional regulatory family.</text>
</comment>
<dbReference type="Gene3D" id="1.10.10.10">
    <property type="entry name" value="Winged helix-like DNA-binding domain superfamily/Winged helix DNA-binding domain"/>
    <property type="match status" value="1"/>
</dbReference>
<dbReference type="InterPro" id="IPR036390">
    <property type="entry name" value="WH_DNA-bd_sf"/>
</dbReference>
<dbReference type="PROSITE" id="PS50931">
    <property type="entry name" value="HTH_LYSR"/>
    <property type="match status" value="1"/>
</dbReference>
<dbReference type="Pfam" id="PF00126">
    <property type="entry name" value="HTH_1"/>
    <property type="match status" value="1"/>
</dbReference>
<evidence type="ECO:0000256" key="4">
    <source>
        <dbReference type="ARBA" id="ARBA00023163"/>
    </source>
</evidence>
<keyword evidence="2" id="KW-0805">Transcription regulation</keyword>
<dbReference type="PRINTS" id="PR00039">
    <property type="entry name" value="HTHLYSR"/>
</dbReference>
<reference evidence="6 7" key="1">
    <citation type="submission" date="2024-04" db="EMBL/GenBank/DDBJ databases">
        <title>Human intestinal bacterial collection.</title>
        <authorList>
            <person name="Pauvert C."/>
            <person name="Hitch T.C.A."/>
            <person name="Clavel T."/>
        </authorList>
    </citation>
    <scope>NUCLEOTIDE SEQUENCE [LARGE SCALE GENOMIC DNA]</scope>
    <source>
        <strain evidence="6 7">CLA-SR-H026</strain>
    </source>
</reference>
<keyword evidence="3" id="KW-0238">DNA-binding</keyword>
<dbReference type="SUPFAM" id="SSF46785">
    <property type="entry name" value="Winged helix' DNA-binding domain"/>
    <property type="match status" value="1"/>
</dbReference>
<dbReference type="PANTHER" id="PTHR30126:SF91">
    <property type="entry name" value="LYSR FAMILY TRANSCRIPTIONAL REGULATOR"/>
    <property type="match status" value="1"/>
</dbReference>
<feature type="domain" description="HTH lysR-type" evidence="5">
    <location>
        <begin position="1"/>
        <end position="57"/>
    </location>
</feature>
<evidence type="ECO:0000313" key="6">
    <source>
        <dbReference type="EMBL" id="MEQ3353530.1"/>
    </source>
</evidence>
<evidence type="ECO:0000313" key="7">
    <source>
        <dbReference type="Proteomes" id="UP001481872"/>
    </source>
</evidence>
<dbReference type="InterPro" id="IPR000847">
    <property type="entry name" value="LysR_HTH_N"/>
</dbReference>
<dbReference type="Pfam" id="PF03466">
    <property type="entry name" value="LysR_substrate"/>
    <property type="match status" value="1"/>
</dbReference>
<dbReference type="RefSeq" id="WP_349053844.1">
    <property type="nucleotide sequence ID" value="NZ_JBBNPS010000008.1"/>
</dbReference>
<keyword evidence="7" id="KW-1185">Reference proteome</keyword>
<dbReference type="PANTHER" id="PTHR30126">
    <property type="entry name" value="HTH-TYPE TRANSCRIPTIONAL REGULATOR"/>
    <property type="match status" value="1"/>
</dbReference>
<name>A0ABV1J6H5_9FIRM</name>
<comment type="caution">
    <text evidence="6">The sequence shown here is derived from an EMBL/GenBank/DDBJ whole genome shotgun (WGS) entry which is preliminary data.</text>
</comment>
<evidence type="ECO:0000256" key="3">
    <source>
        <dbReference type="ARBA" id="ARBA00023125"/>
    </source>
</evidence>
<dbReference type="Proteomes" id="UP001481872">
    <property type="component" value="Unassembled WGS sequence"/>
</dbReference>
<keyword evidence="4" id="KW-0804">Transcription</keyword>